<dbReference type="Gene3D" id="1.20.1110.10">
    <property type="entry name" value="Calcium-transporting ATPase, transmembrane domain"/>
    <property type="match status" value="1"/>
</dbReference>
<name>A0A183A3B7_9TREM</name>
<evidence type="ECO:0000313" key="10">
    <source>
        <dbReference type="WBParaSite" id="ECPE_0000145201-mRNA-1"/>
    </source>
</evidence>
<dbReference type="InterPro" id="IPR018303">
    <property type="entry name" value="ATPase_P-typ_P_site"/>
</dbReference>
<protein>
    <submittedName>
        <fullName evidence="10">P-type phospholipid transporter</fullName>
    </submittedName>
</protein>
<dbReference type="GO" id="GO:0006897">
    <property type="term" value="P:endocytosis"/>
    <property type="evidence" value="ECO:0007669"/>
    <property type="project" value="TreeGrafter"/>
</dbReference>
<dbReference type="GO" id="GO:0140326">
    <property type="term" value="F:ATPase-coupled intramembrane lipid transporter activity"/>
    <property type="evidence" value="ECO:0007669"/>
    <property type="project" value="TreeGrafter"/>
</dbReference>
<dbReference type="Gene3D" id="3.40.1110.10">
    <property type="entry name" value="Calcium-transporting ATPase, cytoplasmic domain N"/>
    <property type="match status" value="1"/>
</dbReference>
<dbReference type="PANTHER" id="PTHR24092:SF5">
    <property type="entry name" value="PHOSPHOLIPID-TRANSPORTING ATPASE"/>
    <property type="match status" value="1"/>
</dbReference>
<evidence type="ECO:0000256" key="5">
    <source>
        <dbReference type="ARBA" id="ARBA00022967"/>
    </source>
</evidence>
<comment type="subcellular location">
    <subcellularLocation>
        <location evidence="1">Membrane</location>
        <topology evidence="1">Multi-pass membrane protein</topology>
    </subcellularLocation>
</comment>
<proteinExistence type="predicted"/>
<dbReference type="InterPro" id="IPR023214">
    <property type="entry name" value="HAD_sf"/>
</dbReference>
<dbReference type="GO" id="GO:0005768">
    <property type="term" value="C:endosome"/>
    <property type="evidence" value="ECO:0007669"/>
    <property type="project" value="TreeGrafter"/>
</dbReference>
<dbReference type="InterPro" id="IPR023299">
    <property type="entry name" value="ATPase_P-typ_cyto_dom_N"/>
</dbReference>
<dbReference type="Proteomes" id="UP000272942">
    <property type="component" value="Unassembled WGS sequence"/>
</dbReference>
<evidence type="ECO:0000256" key="1">
    <source>
        <dbReference type="ARBA" id="ARBA00004141"/>
    </source>
</evidence>
<reference evidence="10" key="1">
    <citation type="submission" date="2016-06" db="UniProtKB">
        <authorList>
            <consortium name="WormBaseParasite"/>
        </authorList>
    </citation>
    <scope>IDENTIFICATION</scope>
</reference>
<dbReference type="PROSITE" id="PS00154">
    <property type="entry name" value="ATPASE_E1_E2"/>
    <property type="match status" value="1"/>
</dbReference>
<keyword evidence="2" id="KW-0812">Transmembrane</keyword>
<dbReference type="WBParaSite" id="ECPE_0000145201-mRNA-1">
    <property type="protein sequence ID" value="ECPE_0000145201-mRNA-1"/>
    <property type="gene ID" value="ECPE_0000145201"/>
</dbReference>
<evidence type="ECO:0000313" key="8">
    <source>
        <dbReference type="EMBL" id="VDP39307.1"/>
    </source>
</evidence>
<evidence type="ECO:0000313" key="9">
    <source>
        <dbReference type="Proteomes" id="UP000272942"/>
    </source>
</evidence>
<dbReference type="FunFam" id="3.40.50.1000:FF:000001">
    <property type="entry name" value="Phospholipid-transporting ATPase IC"/>
    <property type="match status" value="1"/>
</dbReference>
<keyword evidence="4" id="KW-0067">ATP-binding</keyword>
<keyword evidence="5" id="KW-1278">Translocase</keyword>
<evidence type="ECO:0000256" key="4">
    <source>
        <dbReference type="ARBA" id="ARBA00022840"/>
    </source>
</evidence>
<dbReference type="OrthoDB" id="377733at2759"/>
<dbReference type="AlphaFoldDB" id="A0A183A3B7"/>
<dbReference type="GO" id="GO:0006890">
    <property type="term" value="P:retrograde vesicle-mediated transport, Golgi to endoplasmic reticulum"/>
    <property type="evidence" value="ECO:0007669"/>
    <property type="project" value="TreeGrafter"/>
</dbReference>
<dbReference type="InterPro" id="IPR036412">
    <property type="entry name" value="HAD-like_sf"/>
</dbReference>
<dbReference type="GO" id="GO:0005802">
    <property type="term" value="C:trans-Golgi network"/>
    <property type="evidence" value="ECO:0007669"/>
    <property type="project" value="TreeGrafter"/>
</dbReference>
<dbReference type="GO" id="GO:0045332">
    <property type="term" value="P:phospholipid translocation"/>
    <property type="evidence" value="ECO:0007669"/>
    <property type="project" value="TreeGrafter"/>
</dbReference>
<accession>A0A183A3B7</accession>
<dbReference type="GO" id="GO:0005886">
    <property type="term" value="C:plasma membrane"/>
    <property type="evidence" value="ECO:0007669"/>
    <property type="project" value="TreeGrafter"/>
</dbReference>
<keyword evidence="9" id="KW-1185">Reference proteome</keyword>
<organism evidence="10">
    <name type="scientific">Echinostoma caproni</name>
    <dbReference type="NCBI Taxonomy" id="27848"/>
    <lineage>
        <taxon>Eukaryota</taxon>
        <taxon>Metazoa</taxon>
        <taxon>Spiralia</taxon>
        <taxon>Lophotrochozoa</taxon>
        <taxon>Platyhelminthes</taxon>
        <taxon>Trematoda</taxon>
        <taxon>Digenea</taxon>
        <taxon>Plagiorchiida</taxon>
        <taxon>Echinostomata</taxon>
        <taxon>Echinostomatoidea</taxon>
        <taxon>Echinostomatidae</taxon>
        <taxon>Echinostoma</taxon>
    </lineage>
</organism>
<gene>
    <name evidence="8" type="ORF">ECPE_LOCUS1452</name>
</gene>
<dbReference type="GO" id="GO:0005524">
    <property type="term" value="F:ATP binding"/>
    <property type="evidence" value="ECO:0007669"/>
    <property type="project" value="UniProtKB-KW"/>
</dbReference>
<dbReference type="Gene3D" id="3.40.50.1000">
    <property type="entry name" value="HAD superfamily/HAD-like"/>
    <property type="match status" value="1"/>
</dbReference>
<evidence type="ECO:0000256" key="6">
    <source>
        <dbReference type="ARBA" id="ARBA00022989"/>
    </source>
</evidence>
<sequence length="153" mass="16748">MDLAKIVYSFIVVRDPDLPGCMVRNTTIPEELGRISYLMSDKTGTLTQNEMVFKKLHLGTVAFAPDSMEEVVQGLRQYYESTTAGRSGTETGGRQIRRTGNERMAEAVMAVAVCHNVTPMSEDNSGVGEAPSDVKSPLDMVSFNHVICFLLGL</sequence>
<keyword evidence="7" id="KW-0472">Membrane</keyword>
<keyword evidence="6" id="KW-1133">Transmembrane helix</keyword>
<evidence type="ECO:0000256" key="3">
    <source>
        <dbReference type="ARBA" id="ARBA00022741"/>
    </source>
</evidence>
<evidence type="ECO:0000256" key="2">
    <source>
        <dbReference type="ARBA" id="ARBA00022692"/>
    </source>
</evidence>
<keyword evidence="3" id="KW-0547">Nucleotide-binding</keyword>
<evidence type="ECO:0000256" key="7">
    <source>
        <dbReference type="ARBA" id="ARBA00023136"/>
    </source>
</evidence>
<dbReference type="PANTHER" id="PTHR24092">
    <property type="entry name" value="PROBABLE PHOSPHOLIPID-TRANSPORTING ATPASE"/>
    <property type="match status" value="1"/>
</dbReference>
<dbReference type="EMBL" id="UZAN01009382">
    <property type="protein sequence ID" value="VDP39307.1"/>
    <property type="molecule type" value="Genomic_DNA"/>
</dbReference>
<dbReference type="SUPFAM" id="SSF56784">
    <property type="entry name" value="HAD-like"/>
    <property type="match status" value="1"/>
</dbReference>
<reference evidence="8 9" key="2">
    <citation type="submission" date="2018-11" db="EMBL/GenBank/DDBJ databases">
        <authorList>
            <consortium name="Pathogen Informatics"/>
        </authorList>
    </citation>
    <scope>NUCLEOTIDE SEQUENCE [LARGE SCALE GENOMIC DNA]</scope>
    <source>
        <strain evidence="8 9">Egypt</strain>
    </source>
</reference>